<dbReference type="EMBL" id="CASHSV030000206">
    <property type="protein sequence ID" value="CAJ2655980.1"/>
    <property type="molecule type" value="Genomic_DNA"/>
</dbReference>
<gene>
    <name evidence="1" type="ORF">MILVUS5_LOCUS22823</name>
</gene>
<proteinExistence type="predicted"/>
<reference evidence="1" key="1">
    <citation type="submission" date="2023-10" db="EMBL/GenBank/DDBJ databases">
        <authorList>
            <person name="Rodriguez Cubillos JULIANA M."/>
            <person name="De Vega J."/>
        </authorList>
    </citation>
    <scope>NUCLEOTIDE SEQUENCE</scope>
</reference>
<dbReference type="Proteomes" id="UP001177021">
    <property type="component" value="Unassembled WGS sequence"/>
</dbReference>
<name>A0ACB0KFD3_TRIPR</name>
<organism evidence="1 2">
    <name type="scientific">Trifolium pratense</name>
    <name type="common">Red clover</name>
    <dbReference type="NCBI Taxonomy" id="57577"/>
    <lineage>
        <taxon>Eukaryota</taxon>
        <taxon>Viridiplantae</taxon>
        <taxon>Streptophyta</taxon>
        <taxon>Embryophyta</taxon>
        <taxon>Tracheophyta</taxon>
        <taxon>Spermatophyta</taxon>
        <taxon>Magnoliopsida</taxon>
        <taxon>eudicotyledons</taxon>
        <taxon>Gunneridae</taxon>
        <taxon>Pentapetalae</taxon>
        <taxon>rosids</taxon>
        <taxon>fabids</taxon>
        <taxon>Fabales</taxon>
        <taxon>Fabaceae</taxon>
        <taxon>Papilionoideae</taxon>
        <taxon>50 kb inversion clade</taxon>
        <taxon>NPAAA clade</taxon>
        <taxon>Hologalegina</taxon>
        <taxon>IRL clade</taxon>
        <taxon>Trifolieae</taxon>
        <taxon>Trifolium</taxon>
    </lineage>
</organism>
<comment type="caution">
    <text evidence="1">The sequence shown here is derived from an EMBL/GenBank/DDBJ whole genome shotgun (WGS) entry which is preliminary data.</text>
</comment>
<sequence length="94" mass="11191">MSGKTAKRMLIVNTIIVYLRMFQNAFVVHVNVVLRDPPLLEDNLGIGFRICILQNYRKLYTMVGFMFIFIFYLPKWLALIMFSLVILNIYYLYN</sequence>
<evidence type="ECO:0000313" key="1">
    <source>
        <dbReference type="EMBL" id="CAJ2655980.1"/>
    </source>
</evidence>
<evidence type="ECO:0000313" key="2">
    <source>
        <dbReference type="Proteomes" id="UP001177021"/>
    </source>
</evidence>
<protein>
    <submittedName>
        <fullName evidence="1">Uncharacterized protein</fullName>
    </submittedName>
</protein>
<keyword evidence="2" id="KW-1185">Reference proteome</keyword>
<accession>A0ACB0KFD3</accession>